<evidence type="ECO:0000256" key="4">
    <source>
        <dbReference type="ARBA" id="ARBA00022692"/>
    </source>
</evidence>
<comment type="subcellular location">
    <subcellularLocation>
        <location evidence="1">Cell membrane</location>
        <topology evidence="1">Multi-pass membrane protein</topology>
    </subcellularLocation>
</comment>
<reference evidence="10" key="1">
    <citation type="journal article" date="2014" name="Int. J. Syst. Evol. Microbiol.">
        <title>Complete genome of a new Firmicutes species belonging to the dominant human colonic microbiota ('Ruminococcus bicirculans') reveals two chromosomes and a selective capacity to utilize plant glucans.</title>
        <authorList>
            <consortium name="NISC Comparative Sequencing Program"/>
            <person name="Wegmann U."/>
            <person name="Louis P."/>
            <person name="Goesmann A."/>
            <person name="Henrissat B."/>
            <person name="Duncan S.H."/>
            <person name="Flint H.J."/>
        </authorList>
    </citation>
    <scope>NUCLEOTIDE SEQUENCE</scope>
    <source>
        <strain evidence="10">CGMCC 4.5581</strain>
    </source>
</reference>
<keyword evidence="5 8" id="KW-1133">Transmembrane helix</keyword>
<dbReference type="InterPro" id="IPR027417">
    <property type="entry name" value="P-loop_NTPase"/>
</dbReference>
<dbReference type="InterPro" id="IPR050445">
    <property type="entry name" value="Bact_polysacc_biosynth/exp"/>
</dbReference>
<reference evidence="10" key="4">
    <citation type="submission" date="2024-05" db="EMBL/GenBank/DDBJ databases">
        <authorList>
            <person name="Sun Q."/>
            <person name="Zhou Y."/>
        </authorList>
    </citation>
    <scope>NUCLEOTIDE SEQUENCE</scope>
    <source>
        <strain evidence="10">CGMCC 4.5581</strain>
    </source>
</reference>
<feature type="transmembrane region" description="Helical" evidence="8">
    <location>
        <begin position="12"/>
        <end position="36"/>
    </location>
</feature>
<dbReference type="Proteomes" id="UP000648663">
    <property type="component" value="Unassembled WGS sequence"/>
</dbReference>
<evidence type="ECO:0000256" key="2">
    <source>
        <dbReference type="ARBA" id="ARBA00006683"/>
    </source>
</evidence>
<dbReference type="SUPFAM" id="SSF52540">
    <property type="entry name" value="P-loop containing nucleoside triphosphate hydrolases"/>
    <property type="match status" value="1"/>
</dbReference>
<gene>
    <name evidence="11" type="ORF">FB380_000784</name>
    <name evidence="10" type="ORF">GCM10011589_18840</name>
</gene>
<organism evidence="11 12">
    <name type="scientific">Modestobacter marinus</name>
    <dbReference type="NCBI Taxonomy" id="477641"/>
    <lineage>
        <taxon>Bacteria</taxon>
        <taxon>Bacillati</taxon>
        <taxon>Actinomycetota</taxon>
        <taxon>Actinomycetes</taxon>
        <taxon>Geodermatophilales</taxon>
        <taxon>Geodermatophilaceae</taxon>
        <taxon>Modestobacter</taxon>
    </lineage>
</organism>
<keyword evidence="13" id="KW-1185">Reference proteome</keyword>
<evidence type="ECO:0000256" key="5">
    <source>
        <dbReference type="ARBA" id="ARBA00022989"/>
    </source>
</evidence>
<sequence length="448" mass="46741">MVLHDYVGALRRGWWVVLTLALLGGAAGAALAYLAAPTYYAQTTVYVTTTSDNPDAMERAANYADLAETSAVLGRATAILGEPNQEELQEVVSAAARENSSMVDISASGTEASVAAARANAVAEALVNAVELLEVQEPAPAVGSPPALQLTIVEAAEAPDNATSPRPRNNVLVGVAVGLGVALLAIVVLGALDTRIRTASDAPRPTPLETITSIPTQPRHRTSRMAREEARREAFRALRTTLVVGAHARGPMAMLGATAESDVREAAGQLAAVLAELDCTVAVVDLDLHPSERGSHRPAEERAEAKPGVAELLTGATQLSDMLPQGGSGGPFVLGPGRVEATSPRLIGRPAMAELVQQLSARFDYVLLACPPLSERSESATVARLAGDCLLFVESGRTRRADYVSAVEKLAGSRVARVHLVVDHVRDPDLGYTRMAPELGATAAGSAR</sequence>
<keyword evidence="3" id="KW-1003">Cell membrane</keyword>
<feature type="transmembrane region" description="Helical" evidence="8">
    <location>
        <begin position="171"/>
        <end position="192"/>
    </location>
</feature>
<evidence type="ECO:0000313" key="12">
    <source>
        <dbReference type="Proteomes" id="UP000552836"/>
    </source>
</evidence>
<dbReference type="RefSeq" id="WP_166753939.1">
    <property type="nucleotide sequence ID" value="NZ_BAABJU010000010.1"/>
</dbReference>
<evidence type="ECO:0000256" key="7">
    <source>
        <dbReference type="SAM" id="MobiDB-lite"/>
    </source>
</evidence>
<dbReference type="AlphaFoldDB" id="A0A846LLZ1"/>
<comment type="similarity">
    <text evidence="2">Belongs to the CpsC/CapA family.</text>
</comment>
<evidence type="ECO:0000256" key="8">
    <source>
        <dbReference type="SAM" id="Phobius"/>
    </source>
</evidence>
<dbReference type="PANTHER" id="PTHR32309">
    <property type="entry name" value="TYROSINE-PROTEIN KINASE"/>
    <property type="match status" value="1"/>
</dbReference>
<evidence type="ECO:0000259" key="9">
    <source>
        <dbReference type="Pfam" id="PF02706"/>
    </source>
</evidence>
<name>A0A846LLZ1_9ACTN</name>
<comment type="caution">
    <text evidence="11">The sequence shown here is derived from an EMBL/GenBank/DDBJ whole genome shotgun (WGS) entry which is preliminary data.</text>
</comment>
<reference evidence="11 12" key="3">
    <citation type="submission" date="2020-02" db="EMBL/GenBank/DDBJ databases">
        <title>Sequencing the genomes of 1000 actinobacteria strains.</title>
        <authorList>
            <person name="Klenk H.-P."/>
        </authorList>
    </citation>
    <scope>NUCLEOTIDE SEQUENCE [LARGE SCALE GENOMIC DNA]</scope>
    <source>
        <strain evidence="11 12">DSM 45201</strain>
    </source>
</reference>
<evidence type="ECO:0000313" key="11">
    <source>
        <dbReference type="EMBL" id="NIH66338.1"/>
    </source>
</evidence>
<evidence type="ECO:0000256" key="6">
    <source>
        <dbReference type="ARBA" id="ARBA00023136"/>
    </source>
</evidence>
<keyword evidence="4 8" id="KW-0812">Transmembrane</keyword>
<dbReference type="EMBL" id="BMMI01000003">
    <property type="protein sequence ID" value="GGL62857.1"/>
    <property type="molecule type" value="Genomic_DNA"/>
</dbReference>
<reference evidence="13" key="2">
    <citation type="journal article" date="2019" name="Int. J. Syst. Evol. Microbiol.">
        <title>The Global Catalogue of Microorganisms (GCM) 10K type strain sequencing project: providing services to taxonomists for standard genome sequencing and annotation.</title>
        <authorList>
            <consortium name="The Broad Institute Genomics Platform"/>
            <consortium name="The Broad Institute Genome Sequencing Center for Infectious Disease"/>
            <person name="Wu L."/>
            <person name="Ma J."/>
        </authorList>
    </citation>
    <scope>NUCLEOTIDE SEQUENCE [LARGE SCALE GENOMIC DNA]</scope>
    <source>
        <strain evidence="13">CGMCC 4.5581</strain>
    </source>
</reference>
<dbReference type="PANTHER" id="PTHR32309:SF13">
    <property type="entry name" value="FERRIC ENTEROBACTIN TRANSPORT PROTEIN FEPE"/>
    <property type="match status" value="1"/>
</dbReference>
<proteinExistence type="inferred from homology"/>
<keyword evidence="6 8" id="KW-0472">Membrane</keyword>
<dbReference type="Proteomes" id="UP000552836">
    <property type="component" value="Unassembled WGS sequence"/>
</dbReference>
<accession>A0A846LLZ1</accession>
<dbReference type="Pfam" id="PF02706">
    <property type="entry name" value="Wzz"/>
    <property type="match status" value="1"/>
</dbReference>
<dbReference type="GO" id="GO:0005886">
    <property type="term" value="C:plasma membrane"/>
    <property type="evidence" value="ECO:0007669"/>
    <property type="project" value="UniProtKB-SubCell"/>
</dbReference>
<dbReference type="EMBL" id="JAAMPA010000001">
    <property type="protein sequence ID" value="NIH66338.1"/>
    <property type="molecule type" value="Genomic_DNA"/>
</dbReference>
<feature type="region of interest" description="Disordered" evidence="7">
    <location>
        <begin position="199"/>
        <end position="229"/>
    </location>
</feature>
<dbReference type="InterPro" id="IPR003856">
    <property type="entry name" value="LPS_length_determ_N"/>
</dbReference>
<dbReference type="Gene3D" id="3.40.50.300">
    <property type="entry name" value="P-loop containing nucleotide triphosphate hydrolases"/>
    <property type="match status" value="1"/>
</dbReference>
<feature type="domain" description="Polysaccharide chain length determinant N-terminal" evidence="9">
    <location>
        <begin position="3"/>
        <end position="53"/>
    </location>
</feature>
<protein>
    <submittedName>
        <fullName evidence="11">Capsular polysaccharide biosynthesis protein</fullName>
    </submittedName>
</protein>
<evidence type="ECO:0000256" key="1">
    <source>
        <dbReference type="ARBA" id="ARBA00004651"/>
    </source>
</evidence>
<evidence type="ECO:0000256" key="3">
    <source>
        <dbReference type="ARBA" id="ARBA00022475"/>
    </source>
</evidence>
<evidence type="ECO:0000313" key="10">
    <source>
        <dbReference type="EMBL" id="GGL62857.1"/>
    </source>
</evidence>
<evidence type="ECO:0000313" key="13">
    <source>
        <dbReference type="Proteomes" id="UP000648663"/>
    </source>
</evidence>